<evidence type="ECO:0000313" key="3">
    <source>
        <dbReference type="Proteomes" id="UP000185622"/>
    </source>
</evidence>
<name>A0ABM6IKE8_9RHOB</name>
<dbReference type="Proteomes" id="UP000185622">
    <property type="component" value="Chromosome"/>
</dbReference>
<keyword evidence="3" id="KW-1185">Reference proteome</keyword>
<feature type="signal peptide" evidence="1">
    <location>
        <begin position="1"/>
        <end position="15"/>
    </location>
</feature>
<organism evidence="2 3">
    <name type="scientific">Thioclava nitratireducens</name>
    <dbReference type="NCBI Taxonomy" id="1915078"/>
    <lineage>
        <taxon>Bacteria</taxon>
        <taxon>Pseudomonadati</taxon>
        <taxon>Pseudomonadota</taxon>
        <taxon>Alphaproteobacteria</taxon>
        <taxon>Rhodobacterales</taxon>
        <taxon>Paracoccaceae</taxon>
        <taxon>Thioclava</taxon>
    </lineage>
</organism>
<dbReference type="EMBL" id="CP019437">
    <property type="protein sequence ID" value="AQS49259.1"/>
    <property type="molecule type" value="Genomic_DNA"/>
</dbReference>
<dbReference type="RefSeq" id="WP_075774039.1">
    <property type="nucleotide sequence ID" value="NZ_CP019437.1"/>
</dbReference>
<accession>A0ABM6IKE8</accession>
<protein>
    <recommendedName>
        <fullName evidence="4">Lipoprotein</fullName>
    </recommendedName>
</protein>
<reference evidence="2 3" key="1">
    <citation type="submission" date="2017-01" db="EMBL/GenBank/DDBJ databases">
        <title>The complete genome sequence of a sulfur-oxidizing marine bacterium Thioclava sp. 25B10_4T.</title>
        <authorList>
            <person name="Liu Y."/>
            <person name="Lai Q."/>
            <person name="Shao Z."/>
        </authorList>
    </citation>
    <scope>NUCLEOTIDE SEQUENCE [LARGE SCALE GENOMIC DNA]</scope>
    <source>
        <strain evidence="2 3">25B10_4</strain>
    </source>
</reference>
<keyword evidence="1" id="KW-0732">Signal</keyword>
<evidence type="ECO:0008006" key="4">
    <source>
        <dbReference type="Google" id="ProtNLM"/>
    </source>
</evidence>
<proteinExistence type="predicted"/>
<sequence length="116" mass="11922">MRAASILLGAALALAACKPFGTTDGGDTAEQLPLVGQEKIDAGKFECVARGGNWVARDGAFICVKMTSDSGKSCQAGSECEGECLARSKTCAPVTPLLGCNDVMSEAGYPMQLCVQ</sequence>
<evidence type="ECO:0000313" key="2">
    <source>
        <dbReference type="EMBL" id="AQS49259.1"/>
    </source>
</evidence>
<evidence type="ECO:0000256" key="1">
    <source>
        <dbReference type="SAM" id="SignalP"/>
    </source>
</evidence>
<dbReference type="PROSITE" id="PS51257">
    <property type="entry name" value="PROKAR_LIPOPROTEIN"/>
    <property type="match status" value="1"/>
</dbReference>
<feature type="chain" id="PRO_5046610903" description="Lipoprotein" evidence="1">
    <location>
        <begin position="16"/>
        <end position="116"/>
    </location>
</feature>
<gene>
    <name evidence="2" type="ORF">BMG03_16795</name>
</gene>